<dbReference type="AlphaFoldDB" id="A0A1G9IPP4"/>
<keyword evidence="1" id="KW-1133">Transmembrane helix</keyword>
<evidence type="ECO:0000313" key="2">
    <source>
        <dbReference type="EMBL" id="SDL27132.1"/>
    </source>
</evidence>
<evidence type="ECO:0000256" key="1">
    <source>
        <dbReference type="SAM" id="Phobius"/>
    </source>
</evidence>
<sequence>MLKKIWNVIQYIILIIVIIATAKAIYLRSLLHILGGAIFVLFWITMILENKSPKKNKVISGIYYITSAIILFVNIIAIVYFYI</sequence>
<dbReference type="STRING" id="1121325.SAMN04515677_101331"/>
<name>A0A1G9IPP4_9FIRM</name>
<feature type="transmembrane region" description="Helical" evidence="1">
    <location>
        <begin position="5"/>
        <end position="25"/>
    </location>
</feature>
<evidence type="ECO:0000313" key="3">
    <source>
        <dbReference type="Proteomes" id="UP000199068"/>
    </source>
</evidence>
<proteinExistence type="predicted"/>
<protein>
    <submittedName>
        <fullName evidence="2">Uncharacterized protein</fullName>
    </submittedName>
</protein>
<dbReference type="Proteomes" id="UP000199068">
    <property type="component" value="Unassembled WGS sequence"/>
</dbReference>
<gene>
    <name evidence="2" type="ORF">SAMN04515677_101331</name>
</gene>
<organism evidence="2 3">
    <name type="scientific">Romboutsia lituseburensis DSM 797</name>
    <dbReference type="NCBI Taxonomy" id="1121325"/>
    <lineage>
        <taxon>Bacteria</taxon>
        <taxon>Bacillati</taxon>
        <taxon>Bacillota</taxon>
        <taxon>Clostridia</taxon>
        <taxon>Peptostreptococcales</taxon>
        <taxon>Peptostreptococcaceae</taxon>
        <taxon>Romboutsia</taxon>
    </lineage>
</organism>
<dbReference type="RefSeq" id="WP_092722211.1">
    <property type="nucleotide sequence ID" value="NZ_FNGW01000001.1"/>
</dbReference>
<dbReference type="EMBL" id="FNGW01000001">
    <property type="protein sequence ID" value="SDL27132.1"/>
    <property type="molecule type" value="Genomic_DNA"/>
</dbReference>
<keyword evidence="3" id="KW-1185">Reference proteome</keyword>
<feature type="transmembrane region" description="Helical" evidence="1">
    <location>
        <begin position="31"/>
        <end position="49"/>
    </location>
</feature>
<feature type="transmembrane region" description="Helical" evidence="1">
    <location>
        <begin position="61"/>
        <end position="82"/>
    </location>
</feature>
<accession>A0A1G9IPP4</accession>
<reference evidence="2 3" key="1">
    <citation type="submission" date="2016-10" db="EMBL/GenBank/DDBJ databases">
        <authorList>
            <person name="de Groot N.N."/>
        </authorList>
    </citation>
    <scope>NUCLEOTIDE SEQUENCE [LARGE SCALE GENOMIC DNA]</scope>
    <source>
        <strain evidence="2 3">DSM 797</strain>
    </source>
</reference>
<keyword evidence="1" id="KW-0812">Transmembrane</keyword>
<keyword evidence="1" id="KW-0472">Membrane</keyword>